<feature type="transmembrane region" description="Helical" evidence="6">
    <location>
        <begin position="287"/>
        <end position="311"/>
    </location>
</feature>
<keyword evidence="3 6" id="KW-0812">Transmembrane</keyword>
<evidence type="ECO:0008006" key="11">
    <source>
        <dbReference type="Google" id="ProtNLM"/>
    </source>
</evidence>
<dbReference type="PANTHER" id="PTHR43738">
    <property type="entry name" value="ABC TRANSPORTER, MEMBRANE PROTEIN"/>
    <property type="match status" value="1"/>
</dbReference>
<feature type="transmembrane region" description="Helical" evidence="6">
    <location>
        <begin position="264"/>
        <end position="281"/>
    </location>
</feature>
<evidence type="ECO:0000256" key="4">
    <source>
        <dbReference type="ARBA" id="ARBA00022989"/>
    </source>
</evidence>
<dbReference type="RefSeq" id="WP_088920883.1">
    <property type="nucleotide sequence ID" value="NZ_CP018632.1"/>
</dbReference>
<feature type="transmembrane region" description="Helical" evidence="6">
    <location>
        <begin position="12"/>
        <end position="33"/>
    </location>
</feature>
<feature type="domain" description="MacB-like periplasmic core" evidence="8">
    <location>
        <begin position="17"/>
        <end position="204"/>
    </location>
</feature>
<evidence type="ECO:0000256" key="5">
    <source>
        <dbReference type="ARBA" id="ARBA00023136"/>
    </source>
</evidence>
<dbReference type="GO" id="GO:0005886">
    <property type="term" value="C:plasma membrane"/>
    <property type="evidence" value="ECO:0007669"/>
    <property type="project" value="UniProtKB-SubCell"/>
</dbReference>
<name>A0A2Z2NX89_9GAMM</name>
<keyword evidence="4 6" id="KW-1133">Transmembrane helix</keyword>
<proteinExistence type="predicted"/>
<evidence type="ECO:0000313" key="9">
    <source>
        <dbReference type="EMBL" id="ASJ76062.1"/>
    </source>
</evidence>
<evidence type="ECO:0000256" key="1">
    <source>
        <dbReference type="ARBA" id="ARBA00004651"/>
    </source>
</evidence>
<dbReference type="PANTHER" id="PTHR43738:SF2">
    <property type="entry name" value="ABC TRANSPORTER PERMEASE"/>
    <property type="match status" value="1"/>
</dbReference>
<keyword evidence="5 6" id="KW-0472">Membrane</keyword>
<dbReference type="InterPro" id="IPR025857">
    <property type="entry name" value="MacB_PCD"/>
</dbReference>
<evidence type="ECO:0000313" key="10">
    <source>
        <dbReference type="Proteomes" id="UP000250079"/>
    </source>
</evidence>
<gene>
    <name evidence="9" type="ORF">IMCC3135_30065</name>
</gene>
<evidence type="ECO:0000259" key="8">
    <source>
        <dbReference type="Pfam" id="PF12704"/>
    </source>
</evidence>
<accession>A0A2Z2NX89</accession>
<dbReference type="EMBL" id="CP018632">
    <property type="protein sequence ID" value="ASJ76062.1"/>
    <property type="molecule type" value="Genomic_DNA"/>
</dbReference>
<feature type="transmembrane region" description="Helical" evidence="6">
    <location>
        <begin position="383"/>
        <end position="405"/>
    </location>
</feature>
<evidence type="ECO:0000256" key="2">
    <source>
        <dbReference type="ARBA" id="ARBA00022475"/>
    </source>
</evidence>
<dbReference type="OrthoDB" id="9784014at2"/>
<dbReference type="InterPro" id="IPR051125">
    <property type="entry name" value="ABC-4/HrtB_transporter"/>
</dbReference>
<protein>
    <recommendedName>
        <fullName evidence="11">Macrolide export ATP-binding/permease protein MacB</fullName>
    </recommendedName>
</protein>
<comment type="subcellular location">
    <subcellularLocation>
        <location evidence="1">Cell membrane</location>
        <topology evidence="1">Multi-pass membrane protein</topology>
    </subcellularLocation>
</comment>
<dbReference type="Pfam" id="PF02687">
    <property type="entry name" value="FtsX"/>
    <property type="match status" value="1"/>
</dbReference>
<dbReference type="AlphaFoldDB" id="A0A2Z2NX89"/>
<feature type="domain" description="ABC3 transporter permease C-terminal" evidence="7">
    <location>
        <begin position="290"/>
        <end position="408"/>
    </location>
</feature>
<keyword evidence="2" id="KW-1003">Cell membrane</keyword>
<evidence type="ECO:0000256" key="3">
    <source>
        <dbReference type="ARBA" id="ARBA00022692"/>
    </source>
</evidence>
<keyword evidence="10" id="KW-1185">Reference proteome</keyword>
<organism evidence="9 10">
    <name type="scientific">Granulosicoccus antarcticus IMCC3135</name>
    <dbReference type="NCBI Taxonomy" id="1192854"/>
    <lineage>
        <taxon>Bacteria</taxon>
        <taxon>Pseudomonadati</taxon>
        <taxon>Pseudomonadota</taxon>
        <taxon>Gammaproteobacteria</taxon>
        <taxon>Chromatiales</taxon>
        <taxon>Granulosicoccaceae</taxon>
        <taxon>Granulosicoccus</taxon>
    </lineage>
</organism>
<evidence type="ECO:0000259" key="7">
    <source>
        <dbReference type="Pfam" id="PF02687"/>
    </source>
</evidence>
<dbReference type="KEGG" id="gai:IMCC3135_30065"/>
<dbReference type="Pfam" id="PF12704">
    <property type="entry name" value="MacB_PCD"/>
    <property type="match status" value="1"/>
</dbReference>
<feature type="transmembrane region" description="Helical" evidence="6">
    <location>
        <begin position="332"/>
        <end position="357"/>
    </location>
</feature>
<evidence type="ECO:0000256" key="6">
    <source>
        <dbReference type="SAM" id="Phobius"/>
    </source>
</evidence>
<dbReference type="InterPro" id="IPR003838">
    <property type="entry name" value="ABC3_permease_C"/>
</dbReference>
<sequence>MFSIAWKSLCNRWPTAMLAILAIVMSVALILTVEKVRHDARSSFTQTVSGTDLIVGARSGAVQLLLYSVFRIGNATNNISWESVQDIADRSAVEWLIPLSLGDSHKGFRVVGTNSAFFEHFRYGNDRSLKLQTGKPFNDVFDTVIGSEVAEKLGYSVGQSIVVAHGTGNVGLVEHDNQPFVVSGILERTGTPVDRAVHVSLEGIEAMHVDWRSGTKKRGEGTPADIIRDMDLQPGAVTAVLVGLHSRGAVFKEQRAINTYTEEPLLAILPGVALQELWGLVGVAESALFIVSVSVVICGLVNLITVLLAGLNERRREMAILRSAGARPAHIFLLLCIESTLLTIVGVIMGLILYYLATMLGGQWLQHQYGINLSLSLPGRNELFILGSIVMAGLVAGTLPALSAYRKSLSDGMAQRL</sequence>
<reference evidence="9 10" key="1">
    <citation type="submission" date="2016-12" db="EMBL/GenBank/DDBJ databases">
        <authorList>
            <person name="Song W.-J."/>
            <person name="Kurnit D.M."/>
        </authorList>
    </citation>
    <scope>NUCLEOTIDE SEQUENCE [LARGE SCALE GENOMIC DNA]</scope>
    <source>
        <strain evidence="9 10">IMCC3135</strain>
    </source>
</reference>
<dbReference type="Proteomes" id="UP000250079">
    <property type="component" value="Chromosome"/>
</dbReference>